<protein>
    <submittedName>
        <fullName evidence="13">Quinoprotein glucose dehydrogenase</fullName>
    </submittedName>
</protein>
<dbReference type="InterPro" id="IPR011047">
    <property type="entry name" value="Quinoprotein_ADH-like_sf"/>
</dbReference>
<proteinExistence type="inferred from homology"/>
<comment type="cofactor">
    <cofactor evidence="1">
        <name>pyrroloquinoline quinone</name>
        <dbReference type="ChEBI" id="CHEBI:58442"/>
    </cofactor>
</comment>
<dbReference type="CDD" id="cd10280">
    <property type="entry name" value="PQQ_mGDH"/>
    <property type="match status" value="1"/>
</dbReference>
<keyword evidence="14" id="KW-1185">Reference proteome</keyword>
<dbReference type="Pfam" id="PF01011">
    <property type="entry name" value="PQQ"/>
    <property type="match status" value="1"/>
</dbReference>
<keyword evidence="6" id="KW-0634">PQQ</keyword>
<reference evidence="14" key="1">
    <citation type="submission" date="2017-06" db="EMBL/GenBank/DDBJ databases">
        <authorList>
            <person name="Varghese N."/>
            <person name="Submissions S."/>
        </authorList>
    </citation>
    <scope>NUCLEOTIDE SEQUENCE [LARGE SCALE GENOMIC DNA]</scope>
    <source>
        <strain evidence="14">ANC 5114</strain>
    </source>
</reference>
<evidence type="ECO:0000259" key="12">
    <source>
        <dbReference type="Pfam" id="PF01011"/>
    </source>
</evidence>
<dbReference type="InterPro" id="IPR017511">
    <property type="entry name" value="PQQ_mDH"/>
</dbReference>
<evidence type="ECO:0000256" key="10">
    <source>
        <dbReference type="SAM" id="MobiDB-lite"/>
    </source>
</evidence>
<dbReference type="GO" id="GO:0030288">
    <property type="term" value="C:outer membrane-bounded periplasmic space"/>
    <property type="evidence" value="ECO:0007669"/>
    <property type="project" value="InterPro"/>
</dbReference>
<organism evidence="13 14">
    <name type="scientific">Acinetobacter apis</name>
    <dbReference type="NCBI Taxonomy" id="1229165"/>
    <lineage>
        <taxon>Bacteria</taxon>
        <taxon>Pseudomonadati</taxon>
        <taxon>Pseudomonadota</taxon>
        <taxon>Gammaproteobacteria</taxon>
        <taxon>Moraxellales</taxon>
        <taxon>Moraxellaceae</taxon>
        <taxon>Acinetobacter</taxon>
    </lineage>
</organism>
<evidence type="ECO:0000256" key="8">
    <source>
        <dbReference type="ARBA" id="ARBA00023002"/>
    </source>
</evidence>
<dbReference type="EMBL" id="FZLN01000001">
    <property type="protein sequence ID" value="SNQ29204.1"/>
    <property type="molecule type" value="Genomic_DNA"/>
</dbReference>
<gene>
    <name evidence="13" type="ORF">SAMN05444584_1151</name>
</gene>
<comment type="subcellular location">
    <subcellularLocation>
        <location evidence="2">Cell membrane</location>
        <topology evidence="2">Multi-pass membrane protein</topology>
    </subcellularLocation>
</comment>
<evidence type="ECO:0000313" key="14">
    <source>
        <dbReference type="Proteomes" id="UP000243463"/>
    </source>
</evidence>
<dbReference type="SMART" id="SM00564">
    <property type="entry name" value="PQQ"/>
    <property type="match status" value="4"/>
</dbReference>
<evidence type="ECO:0000256" key="7">
    <source>
        <dbReference type="ARBA" id="ARBA00022989"/>
    </source>
</evidence>
<dbReference type="AlphaFoldDB" id="A0A217EFS0"/>
<comment type="similarity">
    <text evidence="3">Belongs to the bacterial PQQ dehydrogenase family.</text>
</comment>
<dbReference type="GO" id="GO:0005886">
    <property type="term" value="C:plasma membrane"/>
    <property type="evidence" value="ECO:0007669"/>
    <property type="project" value="UniProtKB-SubCell"/>
</dbReference>
<dbReference type="PANTHER" id="PTHR32303:SF4">
    <property type="entry name" value="QUINOPROTEIN GLUCOSE DEHYDROGENASE"/>
    <property type="match status" value="1"/>
</dbReference>
<dbReference type="Gene3D" id="2.140.10.10">
    <property type="entry name" value="Quinoprotein alcohol dehydrogenase-like superfamily"/>
    <property type="match status" value="2"/>
</dbReference>
<dbReference type="PROSITE" id="PS00364">
    <property type="entry name" value="BACTERIAL_PQQ_2"/>
    <property type="match status" value="1"/>
</dbReference>
<evidence type="ECO:0000313" key="13">
    <source>
        <dbReference type="EMBL" id="SNQ29204.1"/>
    </source>
</evidence>
<dbReference type="PANTHER" id="PTHR32303">
    <property type="entry name" value="QUINOPROTEIN ALCOHOL DEHYDROGENASE (CYTOCHROME C)"/>
    <property type="match status" value="1"/>
</dbReference>
<dbReference type="OrthoDB" id="9794322at2"/>
<keyword evidence="7 11" id="KW-1133">Transmembrane helix</keyword>
<feature type="transmembrane region" description="Helical" evidence="11">
    <location>
        <begin position="39"/>
        <end position="56"/>
    </location>
</feature>
<keyword evidence="8" id="KW-0560">Oxidoreductase</keyword>
<dbReference type="Proteomes" id="UP000243463">
    <property type="component" value="Unassembled WGS sequence"/>
</dbReference>
<accession>A0A217EFS0</accession>
<evidence type="ECO:0000256" key="6">
    <source>
        <dbReference type="ARBA" id="ARBA00022891"/>
    </source>
</evidence>
<dbReference type="GO" id="GO:0048038">
    <property type="term" value="F:quinone binding"/>
    <property type="evidence" value="ECO:0007669"/>
    <property type="project" value="InterPro"/>
</dbReference>
<keyword evidence="9 11" id="KW-0472">Membrane</keyword>
<dbReference type="PROSITE" id="PS00363">
    <property type="entry name" value="BACTERIAL_PQQ_1"/>
    <property type="match status" value="1"/>
</dbReference>
<feature type="domain" description="Pyrrolo-quinoline quinone repeat" evidence="12">
    <location>
        <begin position="166"/>
        <end position="773"/>
    </location>
</feature>
<dbReference type="RefSeq" id="WP_088823190.1">
    <property type="nucleotide sequence ID" value="NZ_FZLN01000001.1"/>
</dbReference>
<name>A0A217EFS0_9GAMM</name>
<evidence type="ECO:0000256" key="2">
    <source>
        <dbReference type="ARBA" id="ARBA00004651"/>
    </source>
</evidence>
<dbReference type="NCBIfam" id="TIGR03074">
    <property type="entry name" value="PQQ_membr_DH"/>
    <property type="match status" value="1"/>
</dbReference>
<feature type="transmembrane region" description="Helical" evidence="11">
    <location>
        <begin position="12"/>
        <end position="33"/>
    </location>
</feature>
<dbReference type="InterPro" id="IPR001479">
    <property type="entry name" value="Quinoprotein_DH_CS"/>
</dbReference>
<evidence type="ECO:0000256" key="5">
    <source>
        <dbReference type="ARBA" id="ARBA00022692"/>
    </source>
</evidence>
<evidence type="ECO:0000256" key="4">
    <source>
        <dbReference type="ARBA" id="ARBA00022475"/>
    </source>
</evidence>
<dbReference type="InterPro" id="IPR002372">
    <property type="entry name" value="PQQ_rpt_dom"/>
</dbReference>
<evidence type="ECO:0000256" key="1">
    <source>
        <dbReference type="ARBA" id="ARBA00001931"/>
    </source>
</evidence>
<feature type="region of interest" description="Disordered" evidence="10">
    <location>
        <begin position="517"/>
        <end position="545"/>
    </location>
</feature>
<feature type="transmembrane region" description="Helical" evidence="11">
    <location>
        <begin position="120"/>
        <end position="138"/>
    </location>
</feature>
<dbReference type="InterPro" id="IPR018391">
    <property type="entry name" value="PQQ_b-propeller_rpt"/>
</dbReference>
<dbReference type="GO" id="GO:0008876">
    <property type="term" value="F:quinoprotein glucose dehydrogenase activity"/>
    <property type="evidence" value="ECO:0007669"/>
    <property type="project" value="TreeGrafter"/>
</dbReference>
<evidence type="ECO:0000256" key="11">
    <source>
        <dbReference type="SAM" id="Phobius"/>
    </source>
</evidence>
<keyword evidence="5 11" id="KW-0812">Transmembrane</keyword>
<evidence type="ECO:0000256" key="9">
    <source>
        <dbReference type="ARBA" id="ARBA00023136"/>
    </source>
</evidence>
<feature type="transmembrane region" description="Helical" evidence="11">
    <location>
        <begin position="63"/>
        <end position="79"/>
    </location>
</feature>
<feature type="transmembrane region" description="Helical" evidence="11">
    <location>
        <begin position="85"/>
        <end position="108"/>
    </location>
</feature>
<keyword evidence="4" id="KW-1003">Cell membrane</keyword>
<sequence>MDQPSKSSGMRIFTVFVLVVLGLIILGGGIYLAVLGGSLYYIIAGLMLLASGFLLLRRSILSYLIYAVLIVGTIIWSLWESGSDFWALVPRLDILGVIGVWMLIPAVSRDIKHPTAPSRLVLAATLILAILVVVYSIFNDPQEINGEIKTAQPKPTSVVGVADGDWPAYGRTQDGQRYSPLTQINDKNVKDLKEAWTFRTGDMRTPNDPGEMTNQGTPIKVGDNVFLCTAHQWLFALDPKTGKEKWRFDPKVKSDITYQHLTCRGVSYFDANNTQEFATSLKYKKSESTQCPRKIILPVNDGRLVAVNADTGKPCTDFGKDGQVDLLRDMPYPYLGGYNPTSPPVVTGTTIIIAGATTDNFSTQEPSGVIRGYDVNTGALLWVFDTGAEDPNAIPGPNQKFVQNSPNAWAPLSYDEQLDIVYIPTGVGTPDIWGGDRTELKERYANSVLAINASTGKLVWNFQTTHHDLWDMDVPAQPTLANIKDKSGNVVPAIYVPTKPGNVFVLDRRDGKPIVPVNERPVPQKTLIGPQTKGERYSPTQPFSDLNLAPKDKLTDKEMWGATMLDQLYCRVYFKTLNYQGIYTPPSENGTLVFPGNLGVFEWGGISINPDRQVALTNPLALPFVSKLVPQDPNREIPRKGPGGEHGLQPMYGTPYGVNISAFLSPLGLPCKQPGWGFVAAIDLNTHEVVWKKRIGTIRDSLPNLFQLPALKIGVPGLGGAITTAGNVMFVAGTQDNYIRAYSVTNGDKLWEGRLPAGGQATPMTYEIDGKQYLVIMAGGHGSFGTKMGDYIVAYALPDAK</sequence>
<evidence type="ECO:0000256" key="3">
    <source>
        <dbReference type="ARBA" id="ARBA00008156"/>
    </source>
</evidence>
<dbReference type="SUPFAM" id="SSF50998">
    <property type="entry name" value="Quinoprotein alcohol dehydrogenase-like"/>
    <property type="match status" value="1"/>
</dbReference>